<feature type="chain" id="PRO_5045834622" evidence="2">
    <location>
        <begin position="22"/>
        <end position="284"/>
    </location>
</feature>
<keyword evidence="2" id="KW-0732">Signal</keyword>
<dbReference type="InterPro" id="IPR014044">
    <property type="entry name" value="CAP_dom"/>
</dbReference>
<dbReference type="CDD" id="cd05379">
    <property type="entry name" value="CAP_bacterial"/>
    <property type="match status" value="1"/>
</dbReference>
<dbReference type="PANTHER" id="PTHR31157">
    <property type="entry name" value="SCP DOMAIN-CONTAINING PROTEIN"/>
    <property type="match status" value="1"/>
</dbReference>
<feature type="region of interest" description="Disordered" evidence="1">
    <location>
        <begin position="93"/>
        <end position="158"/>
    </location>
</feature>
<feature type="signal peptide" evidence="2">
    <location>
        <begin position="1"/>
        <end position="21"/>
    </location>
</feature>
<dbReference type="EMBL" id="JACRWD010000007">
    <property type="protein sequence ID" value="MBC6004640.1"/>
    <property type="molecule type" value="Genomic_DNA"/>
</dbReference>
<dbReference type="InterPro" id="IPR014258">
    <property type="entry name" value="CAP_domain_YkwD-like"/>
</dbReference>
<evidence type="ECO:0000313" key="4">
    <source>
        <dbReference type="EMBL" id="MBC6004640.1"/>
    </source>
</evidence>
<comment type="caution">
    <text evidence="4">The sequence shown here is derived from an EMBL/GenBank/DDBJ whole genome shotgun (WGS) entry which is preliminary data.</text>
</comment>
<dbReference type="SUPFAM" id="SSF55797">
    <property type="entry name" value="PR-1-like"/>
    <property type="match status" value="1"/>
</dbReference>
<gene>
    <name evidence="4" type="ORF">H8891_12660</name>
</gene>
<dbReference type="RefSeq" id="WP_187006703.1">
    <property type="nucleotide sequence ID" value="NZ_JACRWD010000007.1"/>
</dbReference>
<evidence type="ECO:0000259" key="3">
    <source>
        <dbReference type="Pfam" id="PF00188"/>
    </source>
</evidence>
<evidence type="ECO:0000313" key="5">
    <source>
        <dbReference type="Proteomes" id="UP000611796"/>
    </source>
</evidence>
<protein>
    <submittedName>
        <fullName evidence="4">Sporulation protein</fullName>
    </submittedName>
</protein>
<name>A0ABR7K6V1_9FIRM</name>
<dbReference type="PROSITE" id="PS51257">
    <property type="entry name" value="PROKAR_LIPOPROTEIN"/>
    <property type="match status" value="1"/>
</dbReference>
<dbReference type="NCBIfam" id="TIGR02909">
    <property type="entry name" value="spore_YkwD"/>
    <property type="match status" value="1"/>
</dbReference>
<reference evidence="4 5" key="1">
    <citation type="submission" date="2020-08" db="EMBL/GenBank/DDBJ databases">
        <authorList>
            <person name="Liu C."/>
            <person name="Sun Q."/>
        </authorList>
    </citation>
    <scope>NUCLEOTIDE SEQUENCE [LARGE SCALE GENOMIC DNA]</scope>
    <source>
        <strain evidence="4 5">NSJ-45</strain>
    </source>
</reference>
<dbReference type="InterPro" id="IPR035940">
    <property type="entry name" value="CAP_sf"/>
</dbReference>
<evidence type="ECO:0000256" key="1">
    <source>
        <dbReference type="SAM" id="MobiDB-lite"/>
    </source>
</evidence>
<sequence length="284" mass="31515">MNKRLKTLLSLGVVSVLSACATLPINATSNETINKKLYCEKSGHKEYICIYVKGKDCSAPVKPLNYLIQDLINGNLKCSKVNLSNNIDTTSNKKVEDTTYSNRESNSKTISTENKTSTNTIDKSNSQNESANTSSKKSESKPETTPTENKVSTPSGNFSSFQKEVLDLVNVERTNRGLQPLKFNNELSNVATKKSQDMIDRNYFDHTSPTYGSPFDMMKQFGISYRAAGENIAMGQKTPKEVMNSWMNSPGHRKNILNPDFTELGVGIASNGSSIYWTQMFIGR</sequence>
<organism evidence="4 5">
    <name type="scientific">Paeniclostridium hominis</name>
    <dbReference type="NCBI Taxonomy" id="2764329"/>
    <lineage>
        <taxon>Bacteria</taxon>
        <taxon>Bacillati</taxon>
        <taxon>Bacillota</taxon>
        <taxon>Clostridia</taxon>
        <taxon>Peptostreptococcales</taxon>
        <taxon>Peptostreptococcaceae</taxon>
        <taxon>Paeniclostridium</taxon>
    </lineage>
</organism>
<evidence type="ECO:0000256" key="2">
    <source>
        <dbReference type="SAM" id="SignalP"/>
    </source>
</evidence>
<dbReference type="Proteomes" id="UP000611796">
    <property type="component" value="Unassembled WGS sequence"/>
</dbReference>
<dbReference type="PANTHER" id="PTHR31157:SF1">
    <property type="entry name" value="SCP DOMAIN-CONTAINING PROTEIN"/>
    <property type="match status" value="1"/>
</dbReference>
<feature type="compositionally biased region" description="Polar residues" evidence="1">
    <location>
        <begin position="98"/>
        <end position="131"/>
    </location>
</feature>
<dbReference type="Gene3D" id="3.40.33.10">
    <property type="entry name" value="CAP"/>
    <property type="match status" value="1"/>
</dbReference>
<proteinExistence type="predicted"/>
<accession>A0ABR7K6V1</accession>
<dbReference type="Pfam" id="PF00188">
    <property type="entry name" value="CAP"/>
    <property type="match status" value="1"/>
</dbReference>
<keyword evidence="5" id="KW-1185">Reference proteome</keyword>
<feature type="domain" description="SCP" evidence="3">
    <location>
        <begin position="166"/>
        <end position="281"/>
    </location>
</feature>